<feature type="compositionally biased region" description="Basic residues" evidence="1">
    <location>
        <begin position="233"/>
        <end position="249"/>
    </location>
</feature>
<dbReference type="InterPro" id="IPR011011">
    <property type="entry name" value="Znf_FYVE_PHD"/>
</dbReference>
<feature type="compositionally biased region" description="Acidic residues" evidence="1">
    <location>
        <begin position="468"/>
        <end position="477"/>
    </location>
</feature>
<sequence>MSASFPQLSAEELKKKLELLSKAETDASSKDSKDLIASKVQISDKAQKTLRVAVYMCLWFFKGEATVIKIAEEIKRKLSQDIFTNDKTLEDSFPCFSEISALDTLTLCFAIEKVLCNFITLEIKCPKNLSPTHTTFIYKTPNSIKYPISSRKTVHGSDFSIMGQHESIIVFGDKPLRFHPKVFPKYTPLSPGFRAAYIILHKKLYERKQASIPQYLDIRNGEGVDAATLKKLTNPHRSIKRGRGGRRGTPKTTSSPSISELPKYIIDTSKSSLEKLLAQTNDAKSGDTCPLCLSERDDIPWVACDGCGTWIHQVCDGVCANSQLIKLALANGLVSTQDYSQQVAAESFLEKGFLGSEVGYFCGVCRAKYALPHLGVVERSLLLNENLLKFLTGPSVASQFENAQKKSLGIPDSSGAHDEKRPKSEGGKRGRRRSRRKEEEEEEEESEDTHVSTRSSRRRKRHSRLRDDDEESAEEDTGDKRSSRQKHKRRHGGSVKDEDEEVSESSSHEEDFSLAYLHHLPPPHSFSLPLKFSDTLSYLDSRIQQGMMSIEEYQKEVLDVIKTVYDCESNASFFSIFRSILLPSFPLQHVVSFVCKLRGKDAITSLCSSGVSVTRDMVCQRLKKKGGFRGGSRGRSGKRSKGSRGKDITFASLARSLSIVELFLAYPRWLQILLVKIVGSPSTQKDADIALASASADMRPDKDVSSHENELPLPIHSSLALLRAVVFAPPVTHLENTLPSLASRLTALHSQYVKEMEKERLRILVKYGIEREKILQNTCMVQCLDLLQLMMGKRQAMAGGFEKKDIIKTELMKPSEPVTLDSDSTTVVSPFPMTSSISGIPPSLSSLSSVTPHTIHSVLDRRGITYSLFESIVHGIVSSVSSFDADLTSLSPYLCSSVDTVDGEEVVAEDEIDEIKNEVLNSNVISDRKKTMEAYLINMMMQMDHEHKI</sequence>
<feature type="compositionally biased region" description="Basic residues" evidence="1">
    <location>
        <begin position="483"/>
        <end position="493"/>
    </location>
</feature>
<dbReference type="Proteomes" id="UP001057375">
    <property type="component" value="Unassembled WGS sequence"/>
</dbReference>
<feature type="compositionally biased region" description="Basic residues" evidence="1">
    <location>
        <begin position="455"/>
        <end position="464"/>
    </location>
</feature>
<dbReference type="InterPro" id="IPR013083">
    <property type="entry name" value="Znf_RING/FYVE/PHD"/>
</dbReference>
<dbReference type="CDD" id="cd15517">
    <property type="entry name" value="PHD_TCF19_like"/>
    <property type="match status" value="1"/>
</dbReference>
<feature type="region of interest" description="Disordered" evidence="1">
    <location>
        <begin position="407"/>
        <end position="507"/>
    </location>
</feature>
<evidence type="ECO:0000256" key="1">
    <source>
        <dbReference type="SAM" id="MobiDB-lite"/>
    </source>
</evidence>
<proteinExistence type="predicted"/>
<comment type="caution">
    <text evidence="2">The sequence shown here is derived from an EMBL/GenBank/DDBJ whole genome shotgun (WGS) entry which is preliminary data.</text>
</comment>
<accession>A0ABQ5JYG9</accession>
<evidence type="ECO:0000313" key="2">
    <source>
        <dbReference type="EMBL" id="GKT21561.1"/>
    </source>
</evidence>
<feature type="region of interest" description="Disordered" evidence="1">
    <location>
        <begin position="625"/>
        <end position="644"/>
    </location>
</feature>
<protein>
    <recommendedName>
        <fullName evidence="4">Zinc finger PHD-type domain-containing protein</fullName>
    </recommendedName>
</protein>
<evidence type="ECO:0008006" key="4">
    <source>
        <dbReference type="Google" id="ProtNLM"/>
    </source>
</evidence>
<dbReference type="SUPFAM" id="SSF57903">
    <property type="entry name" value="FYVE/PHD zinc finger"/>
    <property type="match status" value="1"/>
</dbReference>
<feature type="compositionally biased region" description="Basic and acidic residues" evidence="1">
    <location>
        <begin position="415"/>
        <end position="428"/>
    </location>
</feature>
<evidence type="ECO:0000313" key="3">
    <source>
        <dbReference type="Proteomes" id="UP001057375"/>
    </source>
</evidence>
<keyword evidence="3" id="KW-1185">Reference proteome</keyword>
<gene>
    <name evidence="2" type="ORF">ADUPG1_011942</name>
</gene>
<dbReference type="EMBL" id="BQXS01012324">
    <property type="protein sequence ID" value="GKT21561.1"/>
    <property type="molecule type" value="Genomic_DNA"/>
</dbReference>
<reference evidence="2" key="1">
    <citation type="submission" date="2022-03" db="EMBL/GenBank/DDBJ databases">
        <title>Draft genome sequence of Aduncisulcus paluster, a free-living microaerophilic Fornicata.</title>
        <authorList>
            <person name="Yuyama I."/>
            <person name="Kume K."/>
            <person name="Tamura T."/>
            <person name="Inagaki Y."/>
            <person name="Hashimoto T."/>
        </authorList>
    </citation>
    <scope>NUCLEOTIDE SEQUENCE</scope>
    <source>
        <strain evidence="2">NY0171</strain>
    </source>
</reference>
<dbReference type="Gene3D" id="3.30.40.10">
    <property type="entry name" value="Zinc/RING finger domain, C3HC4 (zinc finger)"/>
    <property type="match status" value="1"/>
</dbReference>
<name>A0ABQ5JYG9_9EUKA</name>
<organism evidence="2 3">
    <name type="scientific">Aduncisulcus paluster</name>
    <dbReference type="NCBI Taxonomy" id="2918883"/>
    <lineage>
        <taxon>Eukaryota</taxon>
        <taxon>Metamonada</taxon>
        <taxon>Carpediemonas-like organisms</taxon>
        <taxon>Aduncisulcus</taxon>
    </lineage>
</organism>
<feature type="region of interest" description="Disordered" evidence="1">
    <location>
        <begin position="233"/>
        <end position="258"/>
    </location>
</feature>